<dbReference type="AlphaFoldDB" id="A0A3B1AE73"/>
<organism evidence="2">
    <name type="scientific">hydrothermal vent metagenome</name>
    <dbReference type="NCBI Taxonomy" id="652676"/>
    <lineage>
        <taxon>unclassified sequences</taxon>
        <taxon>metagenomes</taxon>
        <taxon>ecological metagenomes</taxon>
    </lineage>
</organism>
<evidence type="ECO:0000259" key="1">
    <source>
        <dbReference type="Pfam" id="PF01863"/>
    </source>
</evidence>
<dbReference type="PANTHER" id="PTHR30399:SF1">
    <property type="entry name" value="UTP PYROPHOSPHATASE"/>
    <property type="match status" value="1"/>
</dbReference>
<dbReference type="GO" id="GO:0016787">
    <property type="term" value="F:hydrolase activity"/>
    <property type="evidence" value="ECO:0007669"/>
    <property type="project" value="UniProtKB-KW"/>
</dbReference>
<proteinExistence type="predicted"/>
<dbReference type="Gene3D" id="3.30.2010.10">
    <property type="entry name" value="Metalloproteases ('zincins'), catalytic domain"/>
    <property type="match status" value="1"/>
</dbReference>
<dbReference type="EMBL" id="UOFU01000185">
    <property type="protein sequence ID" value="VAW99960.1"/>
    <property type="molecule type" value="Genomic_DNA"/>
</dbReference>
<reference evidence="2" key="1">
    <citation type="submission" date="2018-06" db="EMBL/GenBank/DDBJ databases">
        <authorList>
            <person name="Zhirakovskaya E."/>
        </authorList>
    </citation>
    <scope>NUCLEOTIDE SEQUENCE</scope>
</reference>
<dbReference type="InterPro" id="IPR053136">
    <property type="entry name" value="UTP_pyrophosphatase-like"/>
</dbReference>
<sequence length="242" mass="28927">MIKQEIIIAGRSLCYRVNFNRRRKTRSLIKILPDGGVLVDVPVSVNLLQIRHWVAEQAEWLLRRRDEIKDSAGFVCPLSYIEDEEHLFLGERYRLRPISHRHHLQPQGISAQFLHIHIANTDPDSVKHRLWRWYRERARTVFQQRLADLSETVPWVELVPELKLRKMRRRWGSCNSRGLVTLNTHLIKAPVEFIDYVILHELCHLRELNHSRRFYRLMDHVLPEWRSVKQGLDERADFIGNE</sequence>
<name>A0A3B1AE73_9ZZZZ</name>
<dbReference type="PANTHER" id="PTHR30399">
    <property type="entry name" value="UNCHARACTERIZED PROTEIN YGJP"/>
    <property type="match status" value="1"/>
</dbReference>
<keyword evidence="2" id="KW-0378">Hydrolase</keyword>
<protein>
    <submittedName>
        <fullName evidence="2">Predicted metal-dependent hydrolase</fullName>
    </submittedName>
</protein>
<dbReference type="Pfam" id="PF01863">
    <property type="entry name" value="YgjP-like"/>
    <property type="match status" value="1"/>
</dbReference>
<feature type="domain" description="YgjP-like metallopeptidase" evidence="1">
    <location>
        <begin position="29"/>
        <end position="234"/>
    </location>
</feature>
<accession>A0A3B1AE73</accession>
<dbReference type="CDD" id="cd07344">
    <property type="entry name" value="M48_yhfN_like"/>
    <property type="match status" value="1"/>
</dbReference>
<gene>
    <name evidence="2" type="ORF">MNBD_GAMMA20-1663</name>
</gene>
<dbReference type="InterPro" id="IPR002725">
    <property type="entry name" value="YgjP-like_metallopeptidase"/>
</dbReference>
<evidence type="ECO:0000313" key="2">
    <source>
        <dbReference type="EMBL" id="VAW99960.1"/>
    </source>
</evidence>